<dbReference type="AlphaFoldDB" id="A0AAE3MBN7"/>
<accession>A0AAE3MBN7</accession>
<name>A0AAE3MBN7_9BACT</name>
<proteinExistence type="predicted"/>
<evidence type="ECO:0000313" key="2">
    <source>
        <dbReference type="Proteomes" id="UP001207408"/>
    </source>
</evidence>
<comment type="caution">
    <text evidence="1">The sequence shown here is derived from an EMBL/GenBank/DDBJ whole genome shotgun (WGS) entry which is preliminary data.</text>
</comment>
<sequence length="64" mass="7050">MAETPTCSFSDKCFVCGKKSEEIKQKNPDTNLPVCDDCIDTEEEKKKVKEAIESLGDGFICGCI</sequence>
<dbReference type="EMBL" id="JAPDPI010000005">
    <property type="protein sequence ID" value="MCW3804821.1"/>
    <property type="molecule type" value="Genomic_DNA"/>
</dbReference>
<keyword evidence="2" id="KW-1185">Reference proteome</keyword>
<reference evidence="1" key="1">
    <citation type="submission" date="2022-10" db="EMBL/GenBank/DDBJ databases">
        <authorList>
            <person name="Yu W.X."/>
        </authorList>
    </citation>
    <scope>NUCLEOTIDE SEQUENCE</scope>
    <source>
        <strain evidence="1">D04</strain>
    </source>
</reference>
<gene>
    <name evidence="1" type="ORF">OM074_04230</name>
</gene>
<dbReference type="RefSeq" id="WP_301198043.1">
    <property type="nucleotide sequence ID" value="NZ_JAPDPI010000005.1"/>
</dbReference>
<protein>
    <recommendedName>
        <fullName evidence="3">ClpX-type ZB domain-containing protein</fullName>
    </recommendedName>
</protein>
<organism evidence="1 2">
    <name type="scientific">Plebeiibacterium marinum</name>
    <dbReference type="NCBI Taxonomy" id="2992111"/>
    <lineage>
        <taxon>Bacteria</taxon>
        <taxon>Pseudomonadati</taxon>
        <taxon>Bacteroidota</taxon>
        <taxon>Bacteroidia</taxon>
        <taxon>Marinilabiliales</taxon>
        <taxon>Marinilabiliaceae</taxon>
        <taxon>Plebeiibacterium</taxon>
    </lineage>
</organism>
<evidence type="ECO:0000313" key="1">
    <source>
        <dbReference type="EMBL" id="MCW3804821.1"/>
    </source>
</evidence>
<evidence type="ECO:0008006" key="3">
    <source>
        <dbReference type="Google" id="ProtNLM"/>
    </source>
</evidence>
<dbReference type="Proteomes" id="UP001207408">
    <property type="component" value="Unassembled WGS sequence"/>
</dbReference>